<feature type="region of interest" description="Disordered" evidence="1">
    <location>
        <begin position="117"/>
        <end position="154"/>
    </location>
</feature>
<evidence type="ECO:0000313" key="3">
    <source>
        <dbReference type="Proteomes" id="UP001374535"/>
    </source>
</evidence>
<sequence>MLKVTRLEYANLPYDFFIYKVLLHFNVECINESCKSYGKSNLIDKTALHQMRLQHGPNGWIFKDGYLTDEEEALSGSSSASFRPRSEFEKHMVRQMHSLTILCKSINQDVVAIKGKLKIEDSDDGSEENERNDENEEESVPAESDDDILIRDMI</sequence>
<feature type="compositionally biased region" description="Acidic residues" evidence="1">
    <location>
        <begin position="121"/>
        <end position="147"/>
    </location>
</feature>
<dbReference type="Proteomes" id="UP001374535">
    <property type="component" value="Chromosome 1"/>
</dbReference>
<reference evidence="2 3" key="1">
    <citation type="journal article" date="2023" name="Life. Sci Alliance">
        <title>Evolutionary insights into 3D genome organization and epigenetic landscape of Vigna mungo.</title>
        <authorList>
            <person name="Junaid A."/>
            <person name="Singh B."/>
            <person name="Bhatia S."/>
        </authorList>
    </citation>
    <scope>NUCLEOTIDE SEQUENCE [LARGE SCALE GENOMIC DNA]</scope>
    <source>
        <strain evidence="2">Urdbean</strain>
    </source>
</reference>
<organism evidence="2 3">
    <name type="scientific">Vigna mungo</name>
    <name type="common">Black gram</name>
    <name type="synonym">Phaseolus mungo</name>
    <dbReference type="NCBI Taxonomy" id="3915"/>
    <lineage>
        <taxon>Eukaryota</taxon>
        <taxon>Viridiplantae</taxon>
        <taxon>Streptophyta</taxon>
        <taxon>Embryophyta</taxon>
        <taxon>Tracheophyta</taxon>
        <taxon>Spermatophyta</taxon>
        <taxon>Magnoliopsida</taxon>
        <taxon>eudicotyledons</taxon>
        <taxon>Gunneridae</taxon>
        <taxon>Pentapetalae</taxon>
        <taxon>rosids</taxon>
        <taxon>fabids</taxon>
        <taxon>Fabales</taxon>
        <taxon>Fabaceae</taxon>
        <taxon>Papilionoideae</taxon>
        <taxon>50 kb inversion clade</taxon>
        <taxon>NPAAA clade</taxon>
        <taxon>indigoferoid/millettioid clade</taxon>
        <taxon>Phaseoleae</taxon>
        <taxon>Vigna</taxon>
    </lineage>
</organism>
<accession>A0AAQ3SD51</accession>
<keyword evidence="3" id="KW-1185">Reference proteome</keyword>
<dbReference type="AlphaFoldDB" id="A0AAQ3SD51"/>
<dbReference type="EMBL" id="CP144700">
    <property type="protein sequence ID" value="WVZ26087.1"/>
    <property type="molecule type" value="Genomic_DNA"/>
</dbReference>
<evidence type="ECO:0000313" key="2">
    <source>
        <dbReference type="EMBL" id="WVZ26087.1"/>
    </source>
</evidence>
<gene>
    <name evidence="2" type="ORF">V8G54_004631</name>
</gene>
<evidence type="ECO:0000256" key="1">
    <source>
        <dbReference type="SAM" id="MobiDB-lite"/>
    </source>
</evidence>
<proteinExistence type="predicted"/>
<protein>
    <submittedName>
        <fullName evidence="2">Uncharacterized protein</fullName>
    </submittedName>
</protein>
<name>A0AAQ3SD51_VIGMU</name>